<sequence length="261" mass="29421">MIDKKRILDEGLLEQYALGHLNDKDQAQIEFAITNDAELKNALDEIEETIELVALENTQEPPKSIKDQLLQSTSTKETKVVSIAPNPNNTYKTYLGIAVALATFLMLSNFWMYSEMQEANQNIEVVNEQNNQLIQDLKSLESQFEENNKWMAVLSDPNAETYVLKGNDTAPTAEIVSYINHDKKSVVINAKTLPELDDEHDYQMWADVDGVMIDMGIIPKGEKLIAMTYIENSESLNVTIEPAGGNDHPTVERLITNVYLK</sequence>
<dbReference type="InterPro" id="IPR041916">
    <property type="entry name" value="Anti_sigma_zinc_sf"/>
</dbReference>
<organism evidence="12 13">
    <name type="scientific">Winogradskyella maritima</name>
    <dbReference type="NCBI Taxonomy" id="1517766"/>
    <lineage>
        <taxon>Bacteria</taxon>
        <taxon>Pseudomonadati</taxon>
        <taxon>Bacteroidota</taxon>
        <taxon>Flavobacteriia</taxon>
        <taxon>Flavobacteriales</taxon>
        <taxon>Flavobacteriaceae</taxon>
        <taxon>Winogradskyella</taxon>
    </lineage>
</organism>
<dbReference type="Gene3D" id="1.10.10.1320">
    <property type="entry name" value="Anti-sigma factor, zinc-finger domain"/>
    <property type="match status" value="1"/>
</dbReference>
<evidence type="ECO:0000256" key="6">
    <source>
        <dbReference type="ARBA" id="ARBA00023136"/>
    </source>
</evidence>
<keyword evidence="9" id="KW-0175">Coiled coil</keyword>
<evidence type="ECO:0000256" key="2">
    <source>
        <dbReference type="ARBA" id="ARBA00004236"/>
    </source>
</evidence>
<evidence type="ECO:0000256" key="8">
    <source>
        <dbReference type="ARBA" id="ARBA00030803"/>
    </source>
</evidence>
<feature type="transmembrane region" description="Helical" evidence="10">
    <location>
        <begin position="94"/>
        <end position="113"/>
    </location>
</feature>
<keyword evidence="4 10" id="KW-0812">Transmembrane</keyword>
<evidence type="ECO:0000256" key="10">
    <source>
        <dbReference type="SAM" id="Phobius"/>
    </source>
</evidence>
<evidence type="ECO:0000256" key="1">
    <source>
        <dbReference type="ARBA" id="ARBA00004167"/>
    </source>
</evidence>
<evidence type="ECO:0000256" key="4">
    <source>
        <dbReference type="ARBA" id="ARBA00022692"/>
    </source>
</evidence>
<proteinExistence type="predicted"/>
<comment type="caution">
    <text evidence="12">The sequence shown here is derived from an EMBL/GenBank/DDBJ whole genome shotgun (WGS) entry which is preliminary data.</text>
</comment>
<keyword evidence="3" id="KW-1003">Cell membrane</keyword>
<dbReference type="EMBL" id="JBHSAT010000023">
    <property type="protein sequence ID" value="MFC3878282.1"/>
    <property type="molecule type" value="Genomic_DNA"/>
</dbReference>
<keyword evidence="5 10" id="KW-1133">Transmembrane helix</keyword>
<comment type="subcellular location">
    <subcellularLocation>
        <location evidence="2">Cell membrane</location>
    </subcellularLocation>
    <subcellularLocation>
        <location evidence="1">Membrane</location>
        <topology evidence="1">Single-pass membrane protein</topology>
    </subcellularLocation>
</comment>
<dbReference type="Proteomes" id="UP001595812">
    <property type="component" value="Unassembled WGS sequence"/>
</dbReference>
<name>A0ABV8AJP9_9FLAO</name>
<dbReference type="PANTHER" id="PTHR37461:SF1">
    <property type="entry name" value="ANTI-SIGMA-K FACTOR RSKA"/>
    <property type="match status" value="1"/>
</dbReference>
<evidence type="ECO:0000256" key="7">
    <source>
        <dbReference type="ARBA" id="ARBA00029829"/>
    </source>
</evidence>
<evidence type="ECO:0000313" key="13">
    <source>
        <dbReference type="Proteomes" id="UP001595812"/>
    </source>
</evidence>
<evidence type="ECO:0000259" key="11">
    <source>
        <dbReference type="Pfam" id="PF10099"/>
    </source>
</evidence>
<gene>
    <name evidence="12" type="ORF">ACFOSX_13665</name>
</gene>
<keyword evidence="13" id="KW-1185">Reference proteome</keyword>
<dbReference type="RefSeq" id="WP_386102342.1">
    <property type="nucleotide sequence ID" value="NZ_JBHSAT010000023.1"/>
</dbReference>
<dbReference type="InterPro" id="IPR051474">
    <property type="entry name" value="Anti-sigma-K/W_factor"/>
</dbReference>
<evidence type="ECO:0000313" key="12">
    <source>
        <dbReference type="EMBL" id="MFC3878282.1"/>
    </source>
</evidence>
<evidence type="ECO:0000256" key="3">
    <source>
        <dbReference type="ARBA" id="ARBA00022475"/>
    </source>
</evidence>
<keyword evidence="6 10" id="KW-0472">Membrane</keyword>
<dbReference type="InterPro" id="IPR018764">
    <property type="entry name" value="RskA_C"/>
</dbReference>
<protein>
    <recommendedName>
        <fullName evidence="8">Regulator of SigK</fullName>
    </recommendedName>
    <alternativeName>
        <fullName evidence="7">Sigma-K anti-sigma factor RskA</fullName>
    </alternativeName>
</protein>
<evidence type="ECO:0000256" key="9">
    <source>
        <dbReference type="SAM" id="Coils"/>
    </source>
</evidence>
<dbReference type="PANTHER" id="PTHR37461">
    <property type="entry name" value="ANTI-SIGMA-K FACTOR RSKA"/>
    <property type="match status" value="1"/>
</dbReference>
<dbReference type="Pfam" id="PF10099">
    <property type="entry name" value="RskA_C"/>
    <property type="match status" value="1"/>
</dbReference>
<reference evidence="13" key="1">
    <citation type="journal article" date="2019" name="Int. J. Syst. Evol. Microbiol.">
        <title>The Global Catalogue of Microorganisms (GCM) 10K type strain sequencing project: providing services to taxonomists for standard genome sequencing and annotation.</title>
        <authorList>
            <consortium name="The Broad Institute Genomics Platform"/>
            <consortium name="The Broad Institute Genome Sequencing Center for Infectious Disease"/>
            <person name="Wu L."/>
            <person name="Ma J."/>
        </authorList>
    </citation>
    <scope>NUCLEOTIDE SEQUENCE [LARGE SCALE GENOMIC DNA]</scope>
    <source>
        <strain evidence="13">CECT 8979</strain>
    </source>
</reference>
<feature type="coiled-coil region" evidence="9">
    <location>
        <begin position="116"/>
        <end position="143"/>
    </location>
</feature>
<accession>A0ABV8AJP9</accession>
<evidence type="ECO:0000256" key="5">
    <source>
        <dbReference type="ARBA" id="ARBA00022989"/>
    </source>
</evidence>
<feature type="domain" description="Anti-sigma K factor RskA C-terminal" evidence="11">
    <location>
        <begin position="98"/>
        <end position="250"/>
    </location>
</feature>